<dbReference type="FunFam" id="2.40.100.10:FF:000025">
    <property type="entry name" value="Peptidyl-prolyl cis-trans isomerase CYP19-2"/>
    <property type="match status" value="1"/>
</dbReference>
<dbReference type="PANTHER" id="PTHR11071">
    <property type="entry name" value="PEPTIDYL-PROLYL CIS-TRANS ISOMERASE"/>
    <property type="match status" value="1"/>
</dbReference>
<dbReference type="GO" id="GO:0003755">
    <property type="term" value="F:peptidyl-prolyl cis-trans isomerase activity"/>
    <property type="evidence" value="ECO:0007669"/>
    <property type="project" value="UniProtKB-KW"/>
</dbReference>
<evidence type="ECO:0000256" key="1">
    <source>
        <dbReference type="ARBA" id="ARBA00000971"/>
    </source>
</evidence>
<feature type="region of interest" description="Disordered" evidence="5">
    <location>
        <begin position="178"/>
        <end position="279"/>
    </location>
</feature>
<dbReference type="InterPro" id="IPR002130">
    <property type="entry name" value="Cyclophilin-type_PPIase_dom"/>
</dbReference>
<dbReference type="PANTHER" id="PTHR11071:SF561">
    <property type="entry name" value="PEPTIDYL-PROLYL CIS-TRANS ISOMERASE D-RELATED"/>
    <property type="match status" value="1"/>
</dbReference>
<dbReference type="OrthoDB" id="271386at2759"/>
<feature type="compositionally biased region" description="Low complexity" evidence="5">
    <location>
        <begin position="248"/>
        <end position="260"/>
    </location>
</feature>
<dbReference type="EMBL" id="BRYA01000977">
    <property type="protein sequence ID" value="GMI36840.1"/>
    <property type="molecule type" value="Genomic_DNA"/>
</dbReference>
<evidence type="ECO:0000256" key="3">
    <source>
        <dbReference type="ARBA" id="ARBA00023110"/>
    </source>
</evidence>
<dbReference type="GO" id="GO:0006457">
    <property type="term" value="P:protein folding"/>
    <property type="evidence" value="ECO:0007669"/>
    <property type="project" value="InterPro"/>
</dbReference>
<sequence length="307" mass="33638">MSSKGLPNVIFTISIGGTITGDIEIELLDDELPHTCNNFRSLIASKSYNASLFHRIIPSFMAQGGDFTAHNGTGGSCSPSTSSCPLGLPGKPGKFKDEKFNVISHDGPGVVSMANSGPDTNGSQFFVTLGKCKHLDGKHVSFGRVVEGMDVLRKMEKVDTEGDRPVIMERVRVEEAYEKGGTPGRKRVREVGESEEEEEVGGKKGKKSKKEKKKKKSKKEKKKKSKKDKKKKSKKDKKKKSKSRKRSSSSSSSSSDAGDSSSDDSSDSGEVLRSSITGKKIKMRIERTDEDIIKERERDALRDFLNG</sequence>
<comment type="catalytic activity">
    <reaction evidence="1">
        <text>[protein]-peptidylproline (omega=180) = [protein]-peptidylproline (omega=0)</text>
        <dbReference type="Rhea" id="RHEA:16237"/>
        <dbReference type="Rhea" id="RHEA-COMP:10747"/>
        <dbReference type="Rhea" id="RHEA-COMP:10748"/>
        <dbReference type="ChEBI" id="CHEBI:83833"/>
        <dbReference type="ChEBI" id="CHEBI:83834"/>
        <dbReference type="EC" id="5.2.1.8"/>
    </reaction>
</comment>
<proteinExistence type="predicted"/>
<feature type="domain" description="PPIase cyclophilin-type" evidence="6">
    <location>
        <begin position="10"/>
        <end position="178"/>
    </location>
</feature>
<accession>A0A9W7G8D4</accession>
<feature type="compositionally biased region" description="Basic residues" evidence="5">
    <location>
        <begin position="203"/>
        <end position="247"/>
    </location>
</feature>
<dbReference type="InterPro" id="IPR020892">
    <property type="entry name" value="Cyclophilin-type_PPIase_CS"/>
</dbReference>
<evidence type="ECO:0000259" key="6">
    <source>
        <dbReference type="PROSITE" id="PS50072"/>
    </source>
</evidence>
<dbReference type="PROSITE" id="PS00170">
    <property type="entry name" value="CSA_PPIASE_1"/>
    <property type="match status" value="1"/>
</dbReference>
<comment type="caution">
    <text evidence="7">The sequence shown here is derived from an EMBL/GenBank/DDBJ whole genome shotgun (WGS) entry which is preliminary data.</text>
</comment>
<reference evidence="8" key="1">
    <citation type="journal article" date="2023" name="Commun. Biol.">
        <title>Genome analysis of Parmales, the sister group of diatoms, reveals the evolutionary specialization of diatoms from phago-mixotrophs to photoautotrophs.</title>
        <authorList>
            <person name="Ban H."/>
            <person name="Sato S."/>
            <person name="Yoshikawa S."/>
            <person name="Yamada K."/>
            <person name="Nakamura Y."/>
            <person name="Ichinomiya M."/>
            <person name="Sato N."/>
            <person name="Blanc-Mathieu R."/>
            <person name="Endo H."/>
            <person name="Kuwata A."/>
            <person name="Ogata H."/>
        </authorList>
    </citation>
    <scope>NUCLEOTIDE SEQUENCE [LARGE SCALE GENOMIC DNA]</scope>
</reference>
<dbReference type="Pfam" id="PF00160">
    <property type="entry name" value="Pro_isomerase"/>
    <property type="match status" value="1"/>
</dbReference>
<dbReference type="PROSITE" id="PS50072">
    <property type="entry name" value="CSA_PPIASE_2"/>
    <property type="match status" value="1"/>
</dbReference>
<dbReference type="SUPFAM" id="SSF50891">
    <property type="entry name" value="Cyclophilin-like"/>
    <property type="match status" value="1"/>
</dbReference>
<evidence type="ECO:0000256" key="4">
    <source>
        <dbReference type="ARBA" id="ARBA00023235"/>
    </source>
</evidence>
<evidence type="ECO:0000313" key="7">
    <source>
        <dbReference type="EMBL" id="GMI36840.1"/>
    </source>
</evidence>
<dbReference type="InterPro" id="IPR029000">
    <property type="entry name" value="Cyclophilin-like_dom_sf"/>
</dbReference>
<evidence type="ECO:0000256" key="5">
    <source>
        <dbReference type="SAM" id="MobiDB-lite"/>
    </source>
</evidence>
<keyword evidence="8" id="KW-1185">Reference proteome</keyword>
<keyword evidence="4" id="KW-0413">Isomerase</keyword>
<name>A0A9W7G8D4_9STRA</name>
<protein>
    <recommendedName>
        <fullName evidence="2">peptidylprolyl isomerase</fullName>
        <ecNumber evidence="2">5.2.1.8</ecNumber>
    </recommendedName>
</protein>
<evidence type="ECO:0000313" key="8">
    <source>
        <dbReference type="Proteomes" id="UP001165065"/>
    </source>
</evidence>
<evidence type="ECO:0000256" key="2">
    <source>
        <dbReference type="ARBA" id="ARBA00013194"/>
    </source>
</evidence>
<dbReference type="GO" id="GO:0016018">
    <property type="term" value="F:cyclosporin A binding"/>
    <property type="evidence" value="ECO:0007669"/>
    <property type="project" value="TreeGrafter"/>
</dbReference>
<dbReference type="Gene3D" id="2.40.100.10">
    <property type="entry name" value="Cyclophilin-like"/>
    <property type="match status" value="1"/>
</dbReference>
<dbReference type="EC" id="5.2.1.8" evidence="2"/>
<dbReference type="PRINTS" id="PR00153">
    <property type="entry name" value="CSAPPISMRASE"/>
</dbReference>
<dbReference type="Proteomes" id="UP001165065">
    <property type="component" value="Unassembled WGS sequence"/>
</dbReference>
<dbReference type="GO" id="GO:0005737">
    <property type="term" value="C:cytoplasm"/>
    <property type="evidence" value="ECO:0007669"/>
    <property type="project" value="TreeGrafter"/>
</dbReference>
<dbReference type="AlphaFoldDB" id="A0A9W7G8D4"/>
<keyword evidence="3" id="KW-0697">Rotamase</keyword>
<gene>
    <name evidence="7" type="ORF">TrCOL_g6131</name>
</gene>
<organism evidence="7 8">
    <name type="scientific">Triparma columacea</name>
    <dbReference type="NCBI Taxonomy" id="722753"/>
    <lineage>
        <taxon>Eukaryota</taxon>
        <taxon>Sar</taxon>
        <taxon>Stramenopiles</taxon>
        <taxon>Ochrophyta</taxon>
        <taxon>Bolidophyceae</taxon>
        <taxon>Parmales</taxon>
        <taxon>Triparmaceae</taxon>
        <taxon>Triparma</taxon>
    </lineage>
</organism>